<comment type="caution">
    <text evidence="6">The sequence shown here is derived from an EMBL/GenBank/DDBJ whole genome shotgun (WGS) entry which is preliminary data.</text>
</comment>
<dbReference type="InterPro" id="IPR009057">
    <property type="entry name" value="Homeodomain-like_sf"/>
</dbReference>
<organism evidence="6 7">
    <name type="scientific">Pseudoclavibacter helvolus</name>
    <dbReference type="NCBI Taxonomy" id="255205"/>
    <lineage>
        <taxon>Bacteria</taxon>
        <taxon>Bacillati</taxon>
        <taxon>Actinomycetota</taxon>
        <taxon>Actinomycetes</taxon>
        <taxon>Micrococcales</taxon>
        <taxon>Microbacteriaceae</taxon>
        <taxon>Pseudoclavibacter</taxon>
    </lineage>
</organism>
<dbReference type="RefSeq" id="WP_183622500.1">
    <property type="nucleotide sequence ID" value="NZ_JACHWJ010000001.1"/>
</dbReference>
<evidence type="ECO:0000313" key="6">
    <source>
        <dbReference type="EMBL" id="MBB2956106.1"/>
    </source>
</evidence>
<reference evidence="6 7" key="1">
    <citation type="submission" date="2020-08" db="EMBL/GenBank/DDBJ databases">
        <title>Sequencing the genomes of 1000 actinobacteria strains.</title>
        <authorList>
            <person name="Klenk H.-P."/>
        </authorList>
    </citation>
    <scope>NUCLEOTIDE SEQUENCE [LARGE SCALE GENOMIC DNA]</scope>
    <source>
        <strain evidence="6 7">DSM 20419</strain>
    </source>
</reference>
<dbReference type="SUPFAM" id="SSF48498">
    <property type="entry name" value="Tetracyclin repressor-like, C-terminal domain"/>
    <property type="match status" value="1"/>
</dbReference>
<keyword evidence="3" id="KW-0804">Transcription</keyword>
<dbReference type="PANTHER" id="PTHR47506">
    <property type="entry name" value="TRANSCRIPTIONAL REGULATORY PROTEIN"/>
    <property type="match status" value="1"/>
</dbReference>
<dbReference type="Proteomes" id="UP000545286">
    <property type="component" value="Unassembled WGS sequence"/>
</dbReference>
<evidence type="ECO:0000256" key="4">
    <source>
        <dbReference type="PROSITE-ProRule" id="PRU00335"/>
    </source>
</evidence>
<evidence type="ECO:0000256" key="2">
    <source>
        <dbReference type="ARBA" id="ARBA00023125"/>
    </source>
</evidence>
<dbReference type="EMBL" id="JACHWJ010000001">
    <property type="protein sequence ID" value="MBB2956106.1"/>
    <property type="molecule type" value="Genomic_DNA"/>
</dbReference>
<dbReference type="SUPFAM" id="SSF46689">
    <property type="entry name" value="Homeodomain-like"/>
    <property type="match status" value="1"/>
</dbReference>
<feature type="domain" description="HTH tetR-type" evidence="5">
    <location>
        <begin position="6"/>
        <end position="66"/>
    </location>
</feature>
<dbReference type="PANTHER" id="PTHR47506:SF1">
    <property type="entry name" value="HTH-TYPE TRANSCRIPTIONAL REGULATOR YJDC"/>
    <property type="match status" value="1"/>
</dbReference>
<dbReference type="GO" id="GO:0003677">
    <property type="term" value="F:DNA binding"/>
    <property type="evidence" value="ECO:0007669"/>
    <property type="project" value="UniProtKB-UniRule"/>
</dbReference>
<keyword evidence="2 4" id="KW-0238">DNA-binding</keyword>
<evidence type="ECO:0000259" key="5">
    <source>
        <dbReference type="PROSITE" id="PS50977"/>
    </source>
</evidence>
<evidence type="ECO:0000256" key="3">
    <source>
        <dbReference type="ARBA" id="ARBA00023163"/>
    </source>
</evidence>
<gene>
    <name evidence="6" type="ORF">FHX72_000218</name>
</gene>
<dbReference type="PROSITE" id="PS50977">
    <property type="entry name" value="HTH_TETR_2"/>
    <property type="match status" value="1"/>
</dbReference>
<protein>
    <submittedName>
        <fullName evidence="6">AcrR family transcriptional regulator</fullName>
    </submittedName>
</protein>
<sequence length="186" mass="19525">MARTMSFDRQDAVAGARALFWRRGYDSASTGDLEAATGLSRSSIYNTFGSKRGLFDAAIESYLDDVVRPLLAPLQAHPVAPAALDDYLARLAAAIAAQDRRDEVRGCLLLATASSSLADDPEIRASITGYRATLEHAITRGTSALALPDATGTLVTAAVVGALTMARVDTRSAVDALSAARVTIRA</sequence>
<dbReference type="AlphaFoldDB" id="A0A7W4UKG2"/>
<accession>A0A7W4UKG2</accession>
<dbReference type="Pfam" id="PF00440">
    <property type="entry name" value="TetR_N"/>
    <property type="match status" value="1"/>
</dbReference>
<keyword evidence="1" id="KW-0805">Transcription regulation</keyword>
<proteinExistence type="predicted"/>
<keyword evidence="7" id="KW-1185">Reference proteome</keyword>
<evidence type="ECO:0000313" key="7">
    <source>
        <dbReference type="Proteomes" id="UP000545286"/>
    </source>
</evidence>
<evidence type="ECO:0000256" key="1">
    <source>
        <dbReference type="ARBA" id="ARBA00023015"/>
    </source>
</evidence>
<dbReference type="InterPro" id="IPR036271">
    <property type="entry name" value="Tet_transcr_reg_TetR-rel_C_sf"/>
</dbReference>
<feature type="DNA-binding region" description="H-T-H motif" evidence="4">
    <location>
        <begin position="29"/>
        <end position="48"/>
    </location>
</feature>
<name>A0A7W4UKG2_9MICO</name>
<dbReference type="InterPro" id="IPR001647">
    <property type="entry name" value="HTH_TetR"/>
</dbReference>
<dbReference type="Gene3D" id="1.10.357.10">
    <property type="entry name" value="Tetracycline Repressor, domain 2"/>
    <property type="match status" value="1"/>
</dbReference>